<accession>A0A212KZ22</accession>
<evidence type="ECO:0000313" key="1">
    <source>
        <dbReference type="EMBL" id="SCM70561.1"/>
    </source>
</evidence>
<gene>
    <name evidence="1" type="ORF">KL86DES1_10482</name>
</gene>
<sequence length="80" mass="8946">MDSSTMPDRRMGCEDASLGMLDPVMFFSAFGIVKAIQRTHKIAGDTAGTFKGHALAHQFLRGLHFVKQTRFHQHRLSPCT</sequence>
<dbReference type="EMBL" id="FMJC01000001">
    <property type="protein sequence ID" value="SCM70561.1"/>
    <property type="molecule type" value="Genomic_DNA"/>
</dbReference>
<proteinExistence type="predicted"/>
<name>A0A212KZ22_9BACT</name>
<reference evidence="1" key="1">
    <citation type="submission" date="2016-08" db="EMBL/GenBank/DDBJ databases">
        <authorList>
            <person name="Seilhamer J.J."/>
        </authorList>
    </citation>
    <scope>NUCLEOTIDE SEQUENCE</scope>
    <source>
        <strain evidence="1">86-1</strain>
    </source>
</reference>
<organism evidence="1">
    <name type="scientific">uncultured Desulfovibrio sp</name>
    <dbReference type="NCBI Taxonomy" id="167968"/>
    <lineage>
        <taxon>Bacteria</taxon>
        <taxon>Pseudomonadati</taxon>
        <taxon>Thermodesulfobacteriota</taxon>
        <taxon>Desulfovibrionia</taxon>
        <taxon>Desulfovibrionales</taxon>
        <taxon>Desulfovibrionaceae</taxon>
        <taxon>Desulfovibrio</taxon>
        <taxon>environmental samples</taxon>
    </lineage>
</organism>
<dbReference type="AlphaFoldDB" id="A0A212KZ22"/>
<protein>
    <submittedName>
        <fullName evidence="1">Uncharacterized protein</fullName>
    </submittedName>
</protein>